<comment type="caution">
    <text evidence="2">The sequence shown here is derived from an EMBL/GenBank/DDBJ whole genome shotgun (WGS) entry which is preliminary data.</text>
</comment>
<dbReference type="AlphaFoldDB" id="A0AAE3HM48"/>
<feature type="transmembrane region" description="Helical" evidence="1">
    <location>
        <begin position="70"/>
        <end position="90"/>
    </location>
</feature>
<name>A0AAE3HM48_9GAMM</name>
<evidence type="ECO:0000256" key="1">
    <source>
        <dbReference type="SAM" id="Phobius"/>
    </source>
</evidence>
<accession>A0AAE3HM48</accession>
<keyword evidence="1" id="KW-0472">Membrane</keyword>
<organism evidence="2 3">
    <name type="scientific">Methylohalomonas lacus</name>
    <dbReference type="NCBI Taxonomy" id="398773"/>
    <lineage>
        <taxon>Bacteria</taxon>
        <taxon>Pseudomonadati</taxon>
        <taxon>Pseudomonadota</taxon>
        <taxon>Gammaproteobacteria</taxon>
        <taxon>Methylohalomonadales</taxon>
        <taxon>Methylohalomonadaceae</taxon>
        <taxon>Methylohalomonas</taxon>
    </lineage>
</organism>
<dbReference type="EMBL" id="JANUCT010000012">
    <property type="protein sequence ID" value="MCS3903813.1"/>
    <property type="molecule type" value="Genomic_DNA"/>
</dbReference>
<dbReference type="Proteomes" id="UP001204445">
    <property type="component" value="Unassembled WGS sequence"/>
</dbReference>
<sequence length="96" mass="10467">MPLLIALVLAIPTLIGIAIAWYWLVCWGEVNLKPRYGDRKGFVLAAVVIPAVLITTISAAATLLGRVYGAYFLGAVLLGFAIFGLVSLYLRFIWRA</sequence>
<protein>
    <submittedName>
        <fullName evidence="2">Uncharacterized protein</fullName>
    </submittedName>
</protein>
<evidence type="ECO:0000313" key="2">
    <source>
        <dbReference type="EMBL" id="MCS3903813.1"/>
    </source>
</evidence>
<evidence type="ECO:0000313" key="3">
    <source>
        <dbReference type="Proteomes" id="UP001204445"/>
    </source>
</evidence>
<gene>
    <name evidence="2" type="ORF">J2T55_001845</name>
</gene>
<reference evidence="2" key="1">
    <citation type="submission" date="2022-08" db="EMBL/GenBank/DDBJ databases">
        <title>Genomic Encyclopedia of Type Strains, Phase III (KMG-III): the genomes of soil and plant-associated and newly described type strains.</title>
        <authorList>
            <person name="Whitman W."/>
        </authorList>
    </citation>
    <scope>NUCLEOTIDE SEQUENCE</scope>
    <source>
        <strain evidence="2">HMT 1</strain>
    </source>
</reference>
<dbReference type="RefSeq" id="WP_259055789.1">
    <property type="nucleotide sequence ID" value="NZ_JANUCT010000012.1"/>
</dbReference>
<keyword evidence="1" id="KW-0812">Transmembrane</keyword>
<keyword evidence="1" id="KW-1133">Transmembrane helix</keyword>
<feature type="transmembrane region" description="Helical" evidence="1">
    <location>
        <begin position="42"/>
        <end position="64"/>
    </location>
</feature>
<keyword evidence="3" id="KW-1185">Reference proteome</keyword>
<feature type="transmembrane region" description="Helical" evidence="1">
    <location>
        <begin position="6"/>
        <end position="30"/>
    </location>
</feature>
<proteinExistence type="predicted"/>